<accession>A0AAD5J519</accession>
<protein>
    <submittedName>
        <fullName evidence="2">Uncharacterized protein</fullName>
    </submittedName>
</protein>
<evidence type="ECO:0000256" key="1">
    <source>
        <dbReference type="SAM" id="MobiDB-lite"/>
    </source>
</evidence>
<proteinExistence type="predicted"/>
<feature type="region of interest" description="Disordered" evidence="1">
    <location>
        <begin position="19"/>
        <end position="59"/>
    </location>
</feature>
<comment type="caution">
    <text evidence="2">The sequence shown here is derived from an EMBL/GenBank/DDBJ whole genome shotgun (WGS) entry which is preliminary data.</text>
</comment>
<evidence type="ECO:0000313" key="3">
    <source>
        <dbReference type="Proteomes" id="UP001064489"/>
    </source>
</evidence>
<reference evidence="2" key="2">
    <citation type="submission" date="2023-02" db="EMBL/GenBank/DDBJ databases">
        <authorList>
            <person name="Swenson N.G."/>
            <person name="Wegrzyn J.L."/>
            <person name="Mcevoy S.L."/>
        </authorList>
    </citation>
    <scope>NUCLEOTIDE SEQUENCE</scope>
    <source>
        <strain evidence="2">91603</strain>
        <tissue evidence="2">Leaf</tissue>
    </source>
</reference>
<name>A0AAD5J519_ACENE</name>
<organism evidence="2 3">
    <name type="scientific">Acer negundo</name>
    <name type="common">Box elder</name>
    <dbReference type="NCBI Taxonomy" id="4023"/>
    <lineage>
        <taxon>Eukaryota</taxon>
        <taxon>Viridiplantae</taxon>
        <taxon>Streptophyta</taxon>
        <taxon>Embryophyta</taxon>
        <taxon>Tracheophyta</taxon>
        <taxon>Spermatophyta</taxon>
        <taxon>Magnoliopsida</taxon>
        <taxon>eudicotyledons</taxon>
        <taxon>Gunneridae</taxon>
        <taxon>Pentapetalae</taxon>
        <taxon>rosids</taxon>
        <taxon>malvids</taxon>
        <taxon>Sapindales</taxon>
        <taxon>Sapindaceae</taxon>
        <taxon>Hippocastanoideae</taxon>
        <taxon>Acereae</taxon>
        <taxon>Acer</taxon>
    </lineage>
</organism>
<gene>
    <name evidence="2" type="ORF">LWI28_016500</name>
</gene>
<dbReference type="EMBL" id="JAJSOW010000100">
    <property type="protein sequence ID" value="KAI9186355.1"/>
    <property type="molecule type" value="Genomic_DNA"/>
</dbReference>
<dbReference type="AlphaFoldDB" id="A0AAD5J519"/>
<keyword evidence="3" id="KW-1185">Reference proteome</keyword>
<sequence length="153" mass="16855">MAAATEMEKINVYAPVSTDDHELTPKFDGLVITKPTPDSPQPLDSSSTSKEKKKKDKKRRGAYFFCCSNLEFDTADEDDKAKALVFFQNTNKNRSCVTMCCSNLEVGPKNNLTNKTTLMLEGVGGLLDVEVASTLTKEADDLSLPSKEEEVDH</sequence>
<evidence type="ECO:0000313" key="2">
    <source>
        <dbReference type="EMBL" id="KAI9186355.1"/>
    </source>
</evidence>
<dbReference type="Proteomes" id="UP001064489">
    <property type="component" value="Chromosome 3"/>
</dbReference>
<reference evidence="2" key="1">
    <citation type="journal article" date="2022" name="Plant J.">
        <title>Strategies of tolerance reflected in two North American maple genomes.</title>
        <authorList>
            <person name="McEvoy S.L."/>
            <person name="Sezen U.U."/>
            <person name="Trouern-Trend A."/>
            <person name="McMahon S.M."/>
            <person name="Schaberg P.G."/>
            <person name="Yang J."/>
            <person name="Wegrzyn J.L."/>
            <person name="Swenson N.G."/>
        </authorList>
    </citation>
    <scope>NUCLEOTIDE SEQUENCE</scope>
    <source>
        <strain evidence="2">91603</strain>
    </source>
</reference>